<evidence type="ECO:0000313" key="1">
    <source>
        <dbReference type="EMBL" id="NES08984.1"/>
    </source>
</evidence>
<name>A0A6I5RLI1_9PSED</name>
<reference evidence="1 2" key="1">
    <citation type="submission" date="2020-02" db="EMBL/GenBank/DDBJ databases">
        <title>Broccoli isolated Pseudomonas sp.</title>
        <authorList>
            <person name="Fujikawa T."/>
            <person name="Sawada H."/>
        </authorList>
    </citation>
    <scope>NUCLEOTIDE SEQUENCE [LARGE SCALE GENOMIC DNA]</scope>
    <source>
        <strain evidence="1 2">JCM 32154</strain>
    </source>
</reference>
<dbReference type="AlphaFoldDB" id="A0A6I5RLI1"/>
<accession>A0A6I5RLI1</accession>
<proteinExistence type="predicted"/>
<keyword evidence="2" id="KW-1185">Reference proteome</keyword>
<sequence length="57" mass="6015">MQAYSGSVNGNVTVGAYINVGKYNDYVFDKAATAMVAAAKDNGIMLDKADVLAQLKK</sequence>
<organism evidence="1 2">
    <name type="scientific">Pseudomonas laurentiana</name>
    <dbReference type="NCBI Taxonomy" id="2364649"/>
    <lineage>
        <taxon>Bacteria</taxon>
        <taxon>Pseudomonadati</taxon>
        <taxon>Pseudomonadota</taxon>
        <taxon>Gammaproteobacteria</taxon>
        <taxon>Pseudomonadales</taxon>
        <taxon>Pseudomonadaceae</taxon>
        <taxon>Pseudomonas</taxon>
    </lineage>
</organism>
<dbReference type="Proteomes" id="UP000471751">
    <property type="component" value="Unassembled WGS sequence"/>
</dbReference>
<comment type="caution">
    <text evidence="1">The sequence shown here is derived from an EMBL/GenBank/DDBJ whole genome shotgun (WGS) entry which is preliminary data.</text>
</comment>
<evidence type="ECO:0000313" key="2">
    <source>
        <dbReference type="Proteomes" id="UP000471751"/>
    </source>
</evidence>
<gene>
    <name evidence="1" type="ORF">G3O07_03375</name>
</gene>
<dbReference type="EMBL" id="JAAHBT010000030">
    <property type="protein sequence ID" value="NES08984.1"/>
    <property type="molecule type" value="Genomic_DNA"/>
</dbReference>
<protein>
    <submittedName>
        <fullName evidence="1">Uncharacterized protein</fullName>
    </submittedName>
</protein>